<dbReference type="SUPFAM" id="SSF89442">
    <property type="entry name" value="Hypothetical protein YojF"/>
    <property type="match status" value="1"/>
</dbReference>
<gene>
    <name evidence="1" type="ORF">BI350_15930</name>
</gene>
<evidence type="ECO:0000313" key="2">
    <source>
        <dbReference type="Proteomes" id="UP000185746"/>
    </source>
</evidence>
<sequence length="116" mass="12774">MDIVKTEHVQEVISSFANKDVYIHLETTNGSYASHFKEGFLNAGAFIRNVVVNFELGKIVGESPHRVGLKLPSGWVYAQGITHYQVDDLGRLLLAGLDADGKLSVALHISETPFTY</sequence>
<evidence type="ECO:0000313" key="1">
    <source>
        <dbReference type="EMBL" id="AOV08890.1"/>
    </source>
</evidence>
<dbReference type="Pfam" id="PF08830">
    <property type="entry name" value="DUF1806"/>
    <property type="match status" value="1"/>
</dbReference>
<dbReference type="RefSeq" id="WP_075529056.1">
    <property type="nucleotide sequence ID" value="NZ_CP017560.1"/>
</dbReference>
<dbReference type="KEGG" id="surl:BI350_15930"/>
<keyword evidence="2" id="KW-1185">Reference proteome</keyword>
<name>A0A1D8JJM7_9BACL</name>
<reference evidence="1 2" key="1">
    <citation type="submission" date="2016-09" db="EMBL/GenBank/DDBJ databases">
        <title>Complete genome sequence of the Lysinibacillus sphaericus LMG 22257, a specie of Bacillus with ureolytic activity that can effectively biodeposit calcium carbonate.</title>
        <authorList>
            <person name="Yan W."/>
        </authorList>
    </citation>
    <scope>NUCLEOTIDE SEQUENCE [LARGE SCALE GENOMIC DNA]</scope>
    <source>
        <strain evidence="1 2">LMG 22257</strain>
    </source>
</reference>
<organism evidence="1 2">
    <name type="scientific">Sporosarcina ureilytica</name>
    <dbReference type="NCBI Taxonomy" id="298596"/>
    <lineage>
        <taxon>Bacteria</taxon>
        <taxon>Bacillati</taxon>
        <taxon>Bacillota</taxon>
        <taxon>Bacilli</taxon>
        <taxon>Bacillales</taxon>
        <taxon>Caryophanaceae</taxon>
        <taxon>Sporosarcina</taxon>
    </lineage>
</organism>
<dbReference type="InterPro" id="IPR036492">
    <property type="entry name" value="YojF_sf"/>
</dbReference>
<accession>A0A1D8JJM7</accession>
<proteinExistence type="predicted"/>
<dbReference type="Gene3D" id="2.70.180.10">
    <property type="entry name" value="Hypothetical protein YojF"/>
    <property type="match status" value="1"/>
</dbReference>
<dbReference type="EMBL" id="CP017560">
    <property type="protein sequence ID" value="AOV08890.1"/>
    <property type="molecule type" value="Genomic_DNA"/>
</dbReference>
<evidence type="ECO:0008006" key="3">
    <source>
        <dbReference type="Google" id="ProtNLM"/>
    </source>
</evidence>
<protein>
    <recommendedName>
        <fullName evidence="3">DUF1806 domain-containing protein</fullName>
    </recommendedName>
</protein>
<dbReference type="Proteomes" id="UP000185746">
    <property type="component" value="Chromosome"/>
</dbReference>
<dbReference type="InterPro" id="IPR014934">
    <property type="entry name" value="DUF1806"/>
</dbReference>
<dbReference type="AlphaFoldDB" id="A0A1D8JJM7"/>